<dbReference type="KEGG" id="skr:BRX40_01895"/>
<dbReference type="Pfam" id="PF00440">
    <property type="entry name" value="TetR_N"/>
    <property type="match status" value="1"/>
</dbReference>
<reference evidence="8" key="1">
    <citation type="submission" date="2016-12" db="EMBL/GenBank/DDBJ databases">
        <title>Whole genome sequencing of Sphingomonas sp. ABOJV.</title>
        <authorList>
            <person name="Conlan S."/>
            <person name="Thomas P.J."/>
            <person name="Mullikin J."/>
            <person name="Palmore T.N."/>
            <person name="Frank K.M."/>
            <person name="Segre J.A."/>
        </authorList>
    </citation>
    <scope>NUCLEOTIDE SEQUENCE [LARGE SCALE GENOMIC DNA]</scope>
    <source>
        <strain evidence="8">ABOJV</strain>
    </source>
</reference>
<feature type="domain" description="HTH tetR-type" evidence="6">
    <location>
        <begin position="23"/>
        <end position="83"/>
    </location>
</feature>
<organism evidence="7 8">
    <name type="scientific">Sphingomonas koreensis</name>
    <dbReference type="NCBI Taxonomy" id="93064"/>
    <lineage>
        <taxon>Bacteria</taxon>
        <taxon>Pseudomonadati</taxon>
        <taxon>Pseudomonadota</taxon>
        <taxon>Alphaproteobacteria</taxon>
        <taxon>Sphingomonadales</taxon>
        <taxon>Sphingomonadaceae</taxon>
        <taxon>Sphingomonas</taxon>
    </lineage>
</organism>
<sequence>MASHKMRMSEPPKPATRQRRRKEERPGEILAASLTLFSERGFSATRLEDVADRAGIAKGTIYLYFQTKEDLFEAVVRDAFAPLLERLTGALELPSANSAVILRFIIETLYRQMVATEKREILRLLIAEAKRFPTLVSFYHREAVSRGKAIVAEILRRGIESGEFRDGPATRYPEVIIGPAILAAIWKLVFEPVDPMDLDEMIEAHLDLVLNSILK</sequence>
<name>A0A1L6J637_9SPHN</name>
<dbReference type="AlphaFoldDB" id="A0A1L6J637"/>
<dbReference type="SUPFAM" id="SSF46689">
    <property type="entry name" value="Homeodomain-like"/>
    <property type="match status" value="1"/>
</dbReference>
<dbReference type="InterPro" id="IPR001647">
    <property type="entry name" value="HTH_TetR"/>
</dbReference>
<keyword evidence="3" id="KW-0804">Transcription</keyword>
<evidence type="ECO:0000256" key="4">
    <source>
        <dbReference type="PROSITE-ProRule" id="PRU00335"/>
    </source>
</evidence>
<evidence type="ECO:0000313" key="8">
    <source>
        <dbReference type="Proteomes" id="UP000185161"/>
    </source>
</evidence>
<evidence type="ECO:0000313" key="7">
    <source>
        <dbReference type="EMBL" id="APR51344.1"/>
    </source>
</evidence>
<dbReference type="PANTHER" id="PTHR30055">
    <property type="entry name" value="HTH-TYPE TRANSCRIPTIONAL REGULATOR RUTR"/>
    <property type="match status" value="1"/>
</dbReference>
<keyword evidence="8" id="KW-1185">Reference proteome</keyword>
<gene>
    <name evidence="7" type="ORF">BRX40_01895</name>
</gene>
<dbReference type="Pfam" id="PF16859">
    <property type="entry name" value="TetR_C_11"/>
    <property type="match status" value="1"/>
</dbReference>
<accession>A0A1L6J637</accession>
<feature type="DNA-binding region" description="H-T-H motif" evidence="4">
    <location>
        <begin position="46"/>
        <end position="65"/>
    </location>
</feature>
<dbReference type="PANTHER" id="PTHR30055:SF234">
    <property type="entry name" value="HTH-TYPE TRANSCRIPTIONAL REGULATOR BETI"/>
    <property type="match status" value="1"/>
</dbReference>
<dbReference type="GO" id="GO:0003700">
    <property type="term" value="F:DNA-binding transcription factor activity"/>
    <property type="evidence" value="ECO:0007669"/>
    <property type="project" value="TreeGrafter"/>
</dbReference>
<evidence type="ECO:0000256" key="2">
    <source>
        <dbReference type="ARBA" id="ARBA00023125"/>
    </source>
</evidence>
<dbReference type="Gene3D" id="1.10.357.10">
    <property type="entry name" value="Tetracycline Repressor, domain 2"/>
    <property type="match status" value="1"/>
</dbReference>
<dbReference type="PRINTS" id="PR00455">
    <property type="entry name" value="HTHTETR"/>
</dbReference>
<proteinExistence type="predicted"/>
<evidence type="ECO:0000256" key="3">
    <source>
        <dbReference type="ARBA" id="ARBA00023163"/>
    </source>
</evidence>
<feature type="region of interest" description="Disordered" evidence="5">
    <location>
        <begin position="1"/>
        <end position="25"/>
    </location>
</feature>
<keyword evidence="2 4" id="KW-0238">DNA-binding</keyword>
<keyword evidence="1" id="KW-0805">Transcription regulation</keyword>
<dbReference type="InterPro" id="IPR009057">
    <property type="entry name" value="Homeodomain-like_sf"/>
</dbReference>
<dbReference type="InterPro" id="IPR011075">
    <property type="entry name" value="TetR_C"/>
</dbReference>
<dbReference type="SUPFAM" id="SSF48498">
    <property type="entry name" value="Tetracyclin repressor-like, C-terminal domain"/>
    <property type="match status" value="1"/>
</dbReference>
<dbReference type="GO" id="GO:0000976">
    <property type="term" value="F:transcription cis-regulatory region binding"/>
    <property type="evidence" value="ECO:0007669"/>
    <property type="project" value="TreeGrafter"/>
</dbReference>
<dbReference type="EMBL" id="CP018820">
    <property type="protein sequence ID" value="APR51344.1"/>
    <property type="molecule type" value="Genomic_DNA"/>
</dbReference>
<dbReference type="PROSITE" id="PS50977">
    <property type="entry name" value="HTH_TETR_2"/>
    <property type="match status" value="1"/>
</dbReference>
<protein>
    <submittedName>
        <fullName evidence="7">TetR family transcriptional regulator</fullName>
    </submittedName>
</protein>
<dbReference type="InterPro" id="IPR050109">
    <property type="entry name" value="HTH-type_TetR-like_transc_reg"/>
</dbReference>
<dbReference type="STRING" id="93064.BRX40_01895"/>
<evidence type="ECO:0000259" key="6">
    <source>
        <dbReference type="PROSITE" id="PS50977"/>
    </source>
</evidence>
<dbReference type="InterPro" id="IPR036271">
    <property type="entry name" value="Tet_transcr_reg_TetR-rel_C_sf"/>
</dbReference>
<dbReference type="Proteomes" id="UP000185161">
    <property type="component" value="Chromosome"/>
</dbReference>
<dbReference type="Gene3D" id="1.10.10.60">
    <property type="entry name" value="Homeodomain-like"/>
    <property type="match status" value="1"/>
</dbReference>
<evidence type="ECO:0000256" key="5">
    <source>
        <dbReference type="SAM" id="MobiDB-lite"/>
    </source>
</evidence>
<evidence type="ECO:0000256" key="1">
    <source>
        <dbReference type="ARBA" id="ARBA00023015"/>
    </source>
</evidence>